<evidence type="ECO:0000313" key="4">
    <source>
        <dbReference type="EMBL" id="EEG78725.1"/>
    </source>
</evidence>
<keyword evidence="2" id="KW-0812">Transmembrane</keyword>
<reference evidence="4 5" key="1">
    <citation type="submission" date="2009-02" db="EMBL/GenBank/DDBJ databases">
        <title>Sequencing of the draft genome and assembly of Dethiobacter alkaliphilus AHT 1.</title>
        <authorList>
            <consortium name="US DOE Joint Genome Institute (JGI-PGF)"/>
            <person name="Lucas S."/>
            <person name="Copeland A."/>
            <person name="Lapidus A."/>
            <person name="Glavina del Rio T."/>
            <person name="Dalin E."/>
            <person name="Tice H."/>
            <person name="Bruce D."/>
            <person name="Goodwin L."/>
            <person name="Pitluck S."/>
            <person name="Larimer F."/>
            <person name="Land M.L."/>
            <person name="Hauser L."/>
            <person name="Muyzer G."/>
        </authorList>
    </citation>
    <scope>NUCLEOTIDE SEQUENCE [LARGE SCALE GENOMIC DNA]</scope>
    <source>
        <strain evidence="4 5">AHT 1</strain>
    </source>
</reference>
<dbReference type="GO" id="GO:0006465">
    <property type="term" value="P:signal peptide processing"/>
    <property type="evidence" value="ECO:0007669"/>
    <property type="project" value="TreeGrafter"/>
</dbReference>
<sequence length="185" mass="19982">MLSVWLMFGFVTVCMITDIIERKIYNVVVLAGLVTALVLNVIVQGFYSGAVFTLAGFFTGIFLLVIPFVFGGLGAGDVKMLGMIGAFTGYPVVIQVLLVSAIVGGVFALYTMLRQGKMFKRLKTFFLGIFCAAAARKTVHMNNLDEKDAGKNAIPYGVALSVGVIIVYVMGSMNYIMPGFNAMIF</sequence>
<dbReference type="Gene3D" id="1.20.120.1220">
    <property type="match status" value="1"/>
</dbReference>
<feature type="transmembrane region" description="Helical" evidence="2">
    <location>
        <begin position="122"/>
        <end position="141"/>
    </location>
</feature>
<dbReference type="GO" id="GO:0004190">
    <property type="term" value="F:aspartic-type endopeptidase activity"/>
    <property type="evidence" value="ECO:0007669"/>
    <property type="project" value="InterPro"/>
</dbReference>
<dbReference type="eggNOG" id="COG4960">
    <property type="taxonomic scope" value="Bacteria"/>
</dbReference>
<accession>C0GDK4</accession>
<feature type="transmembrane region" description="Helical" evidence="2">
    <location>
        <begin position="24"/>
        <end position="43"/>
    </location>
</feature>
<dbReference type="GO" id="GO:0005886">
    <property type="term" value="C:plasma membrane"/>
    <property type="evidence" value="ECO:0007669"/>
    <property type="project" value="TreeGrafter"/>
</dbReference>
<dbReference type="InterPro" id="IPR000045">
    <property type="entry name" value="Prepilin_IV_endopep_pep"/>
</dbReference>
<organism evidence="4 5">
    <name type="scientific">Dethiobacter alkaliphilus AHT 1</name>
    <dbReference type="NCBI Taxonomy" id="555088"/>
    <lineage>
        <taxon>Bacteria</taxon>
        <taxon>Bacillati</taxon>
        <taxon>Bacillota</taxon>
        <taxon>Dethiobacteria</taxon>
        <taxon>Dethiobacterales</taxon>
        <taxon>Dethiobacteraceae</taxon>
        <taxon>Dethiobacter</taxon>
    </lineage>
</organism>
<name>C0GDK4_DETAL</name>
<dbReference type="AlphaFoldDB" id="C0GDK4"/>
<keyword evidence="5" id="KW-1185">Reference proteome</keyword>
<comment type="caution">
    <text evidence="4">The sequence shown here is derived from an EMBL/GenBank/DDBJ whole genome shotgun (WGS) entry which is preliminary data.</text>
</comment>
<keyword evidence="2" id="KW-1133">Transmembrane helix</keyword>
<feature type="transmembrane region" description="Helical" evidence="2">
    <location>
        <begin position="50"/>
        <end position="70"/>
    </location>
</feature>
<feature type="transmembrane region" description="Helical" evidence="2">
    <location>
        <begin position="153"/>
        <end position="176"/>
    </location>
</feature>
<proteinExistence type="inferred from homology"/>
<feature type="transmembrane region" description="Helical" evidence="2">
    <location>
        <begin position="90"/>
        <end position="110"/>
    </location>
</feature>
<evidence type="ECO:0000259" key="3">
    <source>
        <dbReference type="Pfam" id="PF01478"/>
    </source>
</evidence>
<dbReference type="Pfam" id="PF01478">
    <property type="entry name" value="Peptidase_A24"/>
    <property type="match status" value="1"/>
</dbReference>
<feature type="domain" description="Prepilin type IV endopeptidase peptidase" evidence="3">
    <location>
        <begin position="5"/>
        <end position="109"/>
    </location>
</feature>
<evidence type="ECO:0000256" key="1">
    <source>
        <dbReference type="ARBA" id="ARBA00005801"/>
    </source>
</evidence>
<dbReference type="STRING" id="555088.DealDRAFT_0655"/>
<comment type="similarity">
    <text evidence="1">Belongs to the peptidase A24 family.</text>
</comment>
<gene>
    <name evidence="4" type="ORF">DealDRAFT_0655</name>
</gene>
<protein>
    <submittedName>
        <fullName evidence="4">Peptidase A24A prepilin type IV</fullName>
    </submittedName>
</protein>
<dbReference type="PANTHER" id="PTHR30487">
    <property type="entry name" value="TYPE 4 PREPILIN-LIKE PROTEINS LEADER PEPTIDE-PROCESSING ENZYME"/>
    <property type="match status" value="1"/>
</dbReference>
<dbReference type="EMBL" id="ACJM01000002">
    <property type="protein sequence ID" value="EEG78725.1"/>
    <property type="molecule type" value="Genomic_DNA"/>
</dbReference>
<keyword evidence="2" id="KW-0472">Membrane</keyword>
<evidence type="ECO:0000313" key="5">
    <source>
        <dbReference type="Proteomes" id="UP000006443"/>
    </source>
</evidence>
<dbReference type="Proteomes" id="UP000006443">
    <property type="component" value="Unassembled WGS sequence"/>
</dbReference>
<evidence type="ECO:0000256" key="2">
    <source>
        <dbReference type="SAM" id="Phobius"/>
    </source>
</evidence>
<dbReference type="PANTHER" id="PTHR30487:SF0">
    <property type="entry name" value="PREPILIN LEADER PEPTIDASE_N-METHYLTRANSFERASE-RELATED"/>
    <property type="match status" value="1"/>
</dbReference>
<dbReference type="InterPro" id="IPR050882">
    <property type="entry name" value="Prepilin_peptidase/N-MTase"/>
</dbReference>